<protein>
    <submittedName>
        <fullName evidence="1">Uncharacterized protein</fullName>
    </submittedName>
</protein>
<reference evidence="2" key="1">
    <citation type="journal article" date="2019" name="Int. J. Syst. Evol. Microbiol.">
        <title>The Global Catalogue of Microorganisms (GCM) 10K type strain sequencing project: providing services to taxonomists for standard genome sequencing and annotation.</title>
        <authorList>
            <consortium name="The Broad Institute Genomics Platform"/>
            <consortium name="The Broad Institute Genome Sequencing Center for Infectious Disease"/>
            <person name="Wu L."/>
            <person name="Ma J."/>
        </authorList>
    </citation>
    <scope>NUCLEOTIDE SEQUENCE [LARGE SCALE GENOMIC DNA]</scope>
    <source>
        <strain evidence="2">CGMCC 4.7682</strain>
    </source>
</reference>
<dbReference type="Proteomes" id="UP001595764">
    <property type="component" value="Unassembled WGS sequence"/>
</dbReference>
<evidence type="ECO:0000313" key="1">
    <source>
        <dbReference type="EMBL" id="MFC3511028.1"/>
    </source>
</evidence>
<evidence type="ECO:0000313" key="2">
    <source>
        <dbReference type="Proteomes" id="UP001595764"/>
    </source>
</evidence>
<sequence length="64" mass="7182">MPSILHRRVARTAARLHTLSTMCWCQPLTAFDGHRNDTEIDVDFEAISGDPIDRDGFPIEGATR</sequence>
<keyword evidence="2" id="KW-1185">Reference proteome</keyword>
<name>A0ABV7QHN0_9PSEU</name>
<dbReference type="EMBL" id="JBHRWI010000016">
    <property type="protein sequence ID" value="MFC3511028.1"/>
    <property type="molecule type" value="Genomic_DNA"/>
</dbReference>
<organism evidence="1 2">
    <name type="scientific">Amycolatopsis halotolerans</name>
    <dbReference type="NCBI Taxonomy" id="330083"/>
    <lineage>
        <taxon>Bacteria</taxon>
        <taxon>Bacillati</taxon>
        <taxon>Actinomycetota</taxon>
        <taxon>Actinomycetes</taxon>
        <taxon>Pseudonocardiales</taxon>
        <taxon>Pseudonocardiaceae</taxon>
        <taxon>Amycolatopsis</taxon>
    </lineage>
</organism>
<comment type="caution">
    <text evidence="1">The sequence shown here is derived from an EMBL/GenBank/DDBJ whole genome shotgun (WGS) entry which is preliminary data.</text>
</comment>
<gene>
    <name evidence="1" type="ORF">ACFORO_12700</name>
</gene>
<dbReference type="RefSeq" id="WP_377869940.1">
    <property type="nucleotide sequence ID" value="NZ_JBHMAY010000017.1"/>
</dbReference>
<proteinExistence type="predicted"/>
<accession>A0ABV7QHN0</accession>